<proteinExistence type="predicted"/>
<evidence type="ECO:0000313" key="2">
    <source>
        <dbReference type="Proteomes" id="UP000199412"/>
    </source>
</evidence>
<keyword evidence="2" id="KW-1185">Reference proteome</keyword>
<name>A0A1G7HTZ3_9PROT</name>
<evidence type="ECO:0000313" key="1">
    <source>
        <dbReference type="EMBL" id="SDF03912.1"/>
    </source>
</evidence>
<dbReference type="AlphaFoldDB" id="A0A1G7HTZ3"/>
<gene>
    <name evidence="1" type="ORF">SAMN05421720_12520</name>
</gene>
<dbReference type="RefSeq" id="WP_281242581.1">
    <property type="nucleotide sequence ID" value="NZ_FNAP01000025.1"/>
</dbReference>
<dbReference type="Proteomes" id="UP000199412">
    <property type="component" value="Unassembled WGS sequence"/>
</dbReference>
<sequence length="43" mass="4503">MGSQTASQTCLVRHERNQCSVAAHAASRATSLRGSADSNSQIN</sequence>
<accession>A0A1G7HTZ3</accession>
<dbReference type="EMBL" id="FNAP01000025">
    <property type="protein sequence ID" value="SDF03912.1"/>
    <property type="molecule type" value="Genomic_DNA"/>
</dbReference>
<protein>
    <submittedName>
        <fullName evidence="1">Uncharacterized protein</fullName>
    </submittedName>
</protein>
<organism evidence="1 2">
    <name type="scientific">Rhodospira trueperi</name>
    <dbReference type="NCBI Taxonomy" id="69960"/>
    <lineage>
        <taxon>Bacteria</taxon>
        <taxon>Pseudomonadati</taxon>
        <taxon>Pseudomonadota</taxon>
        <taxon>Alphaproteobacteria</taxon>
        <taxon>Rhodospirillales</taxon>
        <taxon>Rhodospirillaceae</taxon>
        <taxon>Rhodospira</taxon>
    </lineage>
</organism>
<reference evidence="1 2" key="1">
    <citation type="submission" date="2016-10" db="EMBL/GenBank/DDBJ databases">
        <authorList>
            <person name="de Groot N.N."/>
        </authorList>
    </citation>
    <scope>NUCLEOTIDE SEQUENCE [LARGE SCALE GENOMIC DNA]</scope>
    <source>
        <strain evidence="1 2">ATCC 700224</strain>
    </source>
</reference>